<evidence type="ECO:0000256" key="1">
    <source>
        <dbReference type="SAM" id="MobiDB-lite"/>
    </source>
</evidence>
<reference evidence="2" key="1">
    <citation type="submission" date="2006-05" db="EMBL/GenBank/DDBJ databases">
        <title>Complete sequence of chromosome 2 of Burkholderia cenocepacia AU 1054.</title>
        <authorList>
            <consortium name="US DOE Joint Genome Institute"/>
            <person name="Copeland A."/>
            <person name="Lucas S."/>
            <person name="Lapidus A."/>
            <person name="Barry K."/>
            <person name="Detter J.C."/>
            <person name="Glavina del Rio T."/>
            <person name="Hammon N."/>
            <person name="Israni S."/>
            <person name="Dalin E."/>
            <person name="Tice H."/>
            <person name="Pitluck S."/>
            <person name="Chain P."/>
            <person name="Malfatti S."/>
            <person name="Shin M."/>
            <person name="Vergez L."/>
            <person name="Schmutz J."/>
            <person name="Larimer F."/>
            <person name="Land M."/>
            <person name="Hauser L."/>
            <person name="Kyrpides N."/>
            <person name="Lykidis A."/>
            <person name="LiPuma J.J."/>
            <person name="Konstantinidis K."/>
            <person name="Tiedje J.M."/>
            <person name="Richardson P."/>
        </authorList>
    </citation>
    <scope>NUCLEOTIDE SEQUENCE [LARGE SCALE GENOMIC DNA]</scope>
    <source>
        <strain evidence="2">AU 1054</strain>
    </source>
</reference>
<gene>
    <name evidence="2" type="ordered locus">Bcen_3860</name>
</gene>
<accession>A0A0H2XWX8</accession>
<feature type="compositionally biased region" description="Basic residues" evidence="1">
    <location>
        <begin position="100"/>
        <end position="117"/>
    </location>
</feature>
<sequence>MPGASVFGTADGSPLTRPNELTQATCHVRVDHAARPTAQGAAGIGHVTAARGALSVAMHRGTDVVRCSTVVVRHRGARGRGTMHTDAAWRPRARGEHMRARGHRTVRGAAPRPRRRAGWPGYC</sequence>
<name>A0A0H2XWX8_BURO1</name>
<feature type="region of interest" description="Disordered" evidence="1">
    <location>
        <begin position="76"/>
        <end position="123"/>
    </location>
</feature>
<proteinExistence type="predicted"/>
<organism evidence="2">
    <name type="scientific">Burkholderia orbicola (strain AU 1054)</name>
    <dbReference type="NCBI Taxonomy" id="331271"/>
    <lineage>
        <taxon>Bacteria</taxon>
        <taxon>Pseudomonadati</taxon>
        <taxon>Pseudomonadota</taxon>
        <taxon>Betaproteobacteria</taxon>
        <taxon>Burkholderiales</taxon>
        <taxon>Burkholderiaceae</taxon>
        <taxon>Burkholderia</taxon>
        <taxon>Burkholderia cepacia complex</taxon>
        <taxon>Burkholderia orbicola</taxon>
    </lineage>
</organism>
<dbReference type="AlphaFoldDB" id="A0A0H2XWX8"/>
<protein>
    <submittedName>
        <fullName evidence="2">Uncharacterized protein</fullName>
    </submittedName>
</protein>
<evidence type="ECO:0000313" key="2">
    <source>
        <dbReference type="EMBL" id="ABF78752.1"/>
    </source>
</evidence>
<dbReference type="EMBL" id="CP000379">
    <property type="protein sequence ID" value="ABF78752.1"/>
    <property type="molecule type" value="Genomic_DNA"/>
</dbReference>
<dbReference type="HOGENOM" id="CLU_2010942_0_0_4"/>
<feature type="compositionally biased region" description="Basic and acidic residues" evidence="1">
    <location>
        <begin position="87"/>
        <end position="99"/>
    </location>
</feature>